<dbReference type="Proteomes" id="UP001338125">
    <property type="component" value="Unassembled WGS sequence"/>
</dbReference>
<evidence type="ECO:0000313" key="3">
    <source>
        <dbReference type="Proteomes" id="UP001338125"/>
    </source>
</evidence>
<feature type="compositionally biased region" description="Basic and acidic residues" evidence="1">
    <location>
        <begin position="17"/>
        <end position="29"/>
    </location>
</feature>
<keyword evidence="3" id="KW-1185">Reference proteome</keyword>
<gene>
    <name evidence="2" type="ORF">PT974_02254</name>
</gene>
<accession>A0ABR0SXS3</accession>
<feature type="region of interest" description="Disordered" evidence="1">
    <location>
        <begin position="1"/>
        <end position="35"/>
    </location>
</feature>
<protein>
    <recommendedName>
        <fullName evidence="4">Clathrin light chain</fullName>
    </recommendedName>
</protein>
<dbReference type="EMBL" id="JAVFKD010000002">
    <property type="protein sequence ID" value="KAK5996907.1"/>
    <property type="molecule type" value="Genomic_DNA"/>
</dbReference>
<sequence length="75" mass="8558">MASANELRLQSAEEDLSSARKTYEKEEKWAQSAYESEDPSEDFDMWIAQGNAPGFQAANHRLQIAKAVVERIKRE</sequence>
<evidence type="ECO:0008006" key="4">
    <source>
        <dbReference type="Google" id="ProtNLM"/>
    </source>
</evidence>
<proteinExistence type="predicted"/>
<name>A0ABR0SXS3_9HYPO</name>
<evidence type="ECO:0000256" key="1">
    <source>
        <dbReference type="SAM" id="MobiDB-lite"/>
    </source>
</evidence>
<comment type="caution">
    <text evidence="2">The sequence shown here is derived from an EMBL/GenBank/DDBJ whole genome shotgun (WGS) entry which is preliminary data.</text>
</comment>
<reference evidence="2 3" key="1">
    <citation type="submission" date="2024-01" db="EMBL/GenBank/DDBJ databases">
        <title>Complete genome of Cladobotryum mycophilum ATHUM6906.</title>
        <authorList>
            <person name="Christinaki A.C."/>
            <person name="Myridakis A.I."/>
            <person name="Kouvelis V.N."/>
        </authorList>
    </citation>
    <scope>NUCLEOTIDE SEQUENCE [LARGE SCALE GENOMIC DNA]</scope>
    <source>
        <strain evidence="2 3">ATHUM6906</strain>
    </source>
</reference>
<organism evidence="2 3">
    <name type="scientific">Cladobotryum mycophilum</name>
    <dbReference type="NCBI Taxonomy" id="491253"/>
    <lineage>
        <taxon>Eukaryota</taxon>
        <taxon>Fungi</taxon>
        <taxon>Dikarya</taxon>
        <taxon>Ascomycota</taxon>
        <taxon>Pezizomycotina</taxon>
        <taxon>Sordariomycetes</taxon>
        <taxon>Hypocreomycetidae</taxon>
        <taxon>Hypocreales</taxon>
        <taxon>Hypocreaceae</taxon>
        <taxon>Cladobotryum</taxon>
    </lineage>
</organism>
<evidence type="ECO:0000313" key="2">
    <source>
        <dbReference type="EMBL" id="KAK5996907.1"/>
    </source>
</evidence>